<comment type="cofactor">
    <cofactor evidence="1 8">
        <name>Mg(2+)</name>
        <dbReference type="ChEBI" id="CHEBI:18420"/>
    </cofactor>
</comment>
<protein>
    <recommendedName>
        <fullName evidence="8">Ribonuclease VapC</fullName>
        <shortName evidence="8">RNase VapC</shortName>
        <ecNumber evidence="8">3.1.-.-</ecNumber>
    </recommendedName>
    <alternativeName>
        <fullName evidence="8">Toxin VapC</fullName>
    </alternativeName>
</protein>
<dbReference type="Proteomes" id="UP000602198">
    <property type="component" value="Unassembled WGS sequence"/>
</dbReference>
<proteinExistence type="inferred from homology"/>
<evidence type="ECO:0000256" key="5">
    <source>
        <dbReference type="ARBA" id="ARBA00022801"/>
    </source>
</evidence>
<organism evidence="10 11">
    <name type="scientific">Nocardia acididurans</name>
    <dbReference type="NCBI Taxonomy" id="2802282"/>
    <lineage>
        <taxon>Bacteria</taxon>
        <taxon>Bacillati</taxon>
        <taxon>Actinomycetota</taxon>
        <taxon>Actinomycetes</taxon>
        <taxon>Mycobacteriales</taxon>
        <taxon>Nocardiaceae</taxon>
        <taxon>Nocardia</taxon>
    </lineage>
</organism>
<accession>A0ABS1M0P7</accession>
<evidence type="ECO:0000256" key="4">
    <source>
        <dbReference type="ARBA" id="ARBA00022723"/>
    </source>
</evidence>
<dbReference type="Gene3D" id="3.40.50.1010">
    <property type="entry name" value="5'-nuclease"/>
    <property type="match status" value="1"/>
</dbReference>
<feature type="binding site" evidence="8">
    <location>
        <position position="7"/>
    </location>
    <ligand>
        <name>Mg(2+)</name>
        <dbReference type="ChEBI" id="CHEBI:18420"/>
    </ligand>
</feature>
<dbReference type="InterPro" id="IPR002716">
    <property type="entry name" value="PIN_dom"/>
</dbReference>
<evidence type="ECO:0000256" key="6">
    <source>
        <dbReference type="ARBA" id="ARBA00022842"/>
    </source>
</evidence>
<gene>
    <name evidence="8" type="primary">vapC</name>
    <name evidence="10" type="ORF">JK358_03085</name>
</gene>
<keyword evidence="2 8" id="KW-1277">Toxin-antitoxin system</keyword>
<dbReference type="SUPFAM" id="SSF88723">
    <property type="entry name" value="PIN domain-like"/>
    <property type="match status" value="1"/>
</dbReference>
<dbReference type="HAMAP" id="MF_00265">
    <property type="entry name" value="VapC_Nob1"/>
    <property type="match status" value="1"/>
</dbReference>
<dbReference type="InterPro" id="IPR022907">
    <property type="entry name" value="VapC_family"/>
</dbReference>
<evidence type="ECO:0000313" key="11">
    <source>
        <dbReference type="Proteomes" id="UP000602198"/>
    </source>
</evidence>
<dbReference type="InterPro" id="IPR050556">
    <property type="entry name" value="Type_II_TA_system_RNase"/>
</dbReference>
<comment type="similarity">
    <text evidence="7 8">Belongs to the PINc/VapC protein family.</text>
</comment>
<dbReference type="InterPro" id="IPR029060">
    <property type="entry name" value="PIN-like_dom_sf"/>
</dbReference>
<dbReference type="Pfam" id="PF01850">
    <property type="entry name" value="PIN"/>
    <property type="match status" value="1"/>
</dbReference>
<evidence type="ECO:0000256" key="8">
    <source>
        <dbReference type="HAMAP-Rule" id="MF_00265"/>
    </source>
</evidence>
<dbReference type="RefSeq" id="WP_201943267.1">
    <property type="nucleotide sequence ID" value="NZ_JAERRJ010000001.1"/>
</dbReference>
<evidence type="ECO:0000259" key="9">
    <source>
        <dbReference type="Pfam" id="PF01850"/>
    </source>
</evidence>
<dbReference type="PANTHER" id="PTHR33653">
    <property type="entry name" value="RIBONUCLEASE VAPC2"/>
    <property type="match status" value="1"/>
</dbReference>
<dbReference type="EMBL" id="JAERRJ010000001">
    <property type="protein sequence ID" value="MBL1073374.1"/>
    <property type="molecule type" value="Genomic_DNA"/>
</dbReference>
<comment type="caution">
    <text evidence="10">The sequence shown here is derived from an EMBL/GenBank/DDBJ whole genome shotgun (WGS) entry which is preliminary data.</text>
</comment>
<evidence type="ECO:0000256" key="1">
    <source>
        <dbReference type="ARBA" id="ARBA00001946"/>
    </source>
</evidence>
<keyword evidence="4 8" id="KW-0479">Metal-binding</keyword>
<feature type="domain" description="PIN" evidence="9">
    <location>
        <begin position="4"/>
        <end position="123"/>
    </location>
</feature>
<keyword evidence="5 8" id="KW-0378">Hydrolase</keyword>
<keyword evidence="6 8" id="KW-0460">Magnesium</keyword>
<keyword evidence="3 8" id="KW-0540">Nuclease</keyword>
<sequence length="145" mass="16165">MIGYLLDSSALWRILRDRAVMELWQAPASDGELRSCYPQRAEFLRSARNVKEYSTFCGMFDALYSDAPVPKSAGLWISGFQHRAAEHGSHRCLSAVDLQICATAAYHGLIVVHDDSDFVTAARLATELRQRNVHDGPLESPTPFP</sequence>
<evidence type="ECO:0000256" key="7">
    <source>
        <dbReference type="ARBA" id="ARBA00038093"/>
    </source>
</evidence>
<evidence type="ECO:0000256" key="2">
    <source>
        <dbReference type="ARBA" id="ARBA00022649"/>
    </source>
</evidence>
<feature type="binding site" evidence="8">
    <location>
        <position position="97"/>
    </location>
    <ligand>
        <name>Mg(2+)</name>
        <dbReference type="ChEBI" id="CHEBI:18420"/>
    </ligand>
</feature>
<dbReference type="EC" id="3.1.-.-" evidence="8"/>
<reference evidence="10 11" key="1">
    <citation type="submission" date="2021-01" db="EMBL/GenBank/DDBJ databases">
        <title>WGS of actinomycetes isolated from Thailand.</title>
        <authorList>
            <person name="Thawai C."/>
        </authorList>
    </citation>
    <scope>NUCLEOTIDE SEQUENCE [LARGE SCALE GENOMIC DNA]</scope>
    <source>
        <strain evidence="10 11">LPG 2</strain>
    </source>
</reference>
<evidence type="ECO:0000313" key="10">
    <source>
        <dbReference type="EMBL" id="MBL1073374.1"/>
    </source>
</evidence>
<dbReference type="PANTHER" id="PTHR33653:SF1">
    <property type="entry name" value="RIBONUCLEASE VAPC2"/>
    <property type="match status" value="1"/>
</dbReference>
<comment type="function">
    <text evidence="8">Toxic component of a toxin-antitoxin (TA) system. An RNase.</text>
</comment>
<name>A0ABS1M0P7_9NOCA</name>
<keyword evidence="8" id="KW-0800">Toxin</keyword>
<evidence type="ECO:0000256" key="3">
    <source>
        <dbReference type="ARBA" id="ARBA00022722"/>
    </source>
</evidence>
<keyword evidence="11" id="KW-1185">Reference proteome</keyword>